<evidence type="ECO:0000313" key="1">
    <source>
        <dbReference type="EMBL" id="STZ00730.1"/>
    </source>
</evidence>
<dbReference type="GeneID" id="302270677"/>
<organism evidence="1 2">
    <name type="scientific">Moraxella lacunata</name>
    <dbReference type="NCBI Taxonomy" id="477"/>
    <lineage>
        <taxon>Bacteria</taxon>
        <taxon>Pseudomonadati</taxon>
        <taxon>Pseudomonadota</taxon>
        <taxon>Gammaproteobacteria</taxon>
        <taxon>Moraxellales</taxon>
        <taxon>Moraxellaceae</taxon>
        <taxon>Moraxella</taxon>
    </lineage>
</organism>
<protein>
    <recommendedName>
        <fullName evidence="3">SH3b domain-containing protein</fullName>
    </recommendedName>
</protein>
<evidence type="ECO:0000313" key="2">
    <source>
        <dbReference type="Proteomes" id="UP000254107"/>
    </source>
</evidence>
<evidence type="ECO:0008006" key="3">
    <source>
        <dbReference type="Google" id="ProtNLM"/>
    </source>
</evidence>
<dbReference type="RefSeq" id="WP_115247959.1">
    <property type="nucleotide sequence ID" value="NZ_UGQC01000001.1"/>
</dbReference>
<proteinExistence type="predicted"/>
<sequence length="270" mass="32107">MKIILDLFLFVCLISFLGCVDRMNFDNQANNNYLSEKDLKNKYRDYLFFKFDVDGNQLLDYIIVGNSDIENNVLYIYLHKNQDKYELSSYGTNFNEDGGNRFSEIIPRNNSKGFIISTSFPDRGYYIKDYYISPSSDMKNQWVLDKIVEKGYISGNIAGKYYEDYFYYCNHMQKNNFFTYDMRISFDNYNDEEKLEKCSISMEYTVSEQQAEIFNNDFRRLNPKNYFIVGDKITAIDQNDDWVKVSYKNDSKSGWVDKRRLTPDDNLLHP</sequence>
<dbReference type="PROSITE" id="PS51257">
    <property type="entry name" value="PROKAR_LIPOPROTEIN"/>
    <property type="match status" value="1"/>
</dbReference>
<reference evidence="1 2" key="1">
    <citation type="submission" date="2018-06" db="EMBL/GenBank/DDBJ databases">
        <authorList>
            <consortium name="Pathogen Informatics"/>
            <person name="Doyle S."/>
        </authorList>
    </citation>
    <scope>NUCLEOTIDE SEQUENCE [LARGE SCALE GENOMIC DNA]</scope>
    <source>
        <strain evidence="1 2">NCTC7911</strain>
    </source>
</reference>
<keyword evidence="2" id="KW-1185">Reference proteome</keyword>
<name>A0A378QJS5_MORLA</name>
<dbReference type="EMBL" id="UGQC01000001">
    <property type="protein sequence ID" value="STZ00730.1"/>
    <property type="molecule type" value="Genomic_DNA"/>
</dbReference>
<dbReference type="Proteomes" id="UP000254107">
    <property type="component" value="Unassembled WGS sequence"/>
</dbReference>
<accession>A0A378QJS5</accession>
<dbReference type="AlphaFoldDB" id="A0A378QJS5"/>
<gene>
    <name evidence="1" type="ORF">NCTC7911_02140</name>
</gene>